<dbReference type="InterPro" id="IPR001539">
    <property type="entry name" value="Peptidase_U32"/>
</dbReference>
<dbReference type="PANTHER" id="PTHR30217:SF7">
    <property type="entry name" value="TRNA HYDROXYLATION PROTEIN P2"/>
    <property type="match status" value="1"/>
</dbReference>
<gene>
    <name evidence="1" type="ORF">PACILC2_26130</name>
</gene>
<comment type="caution">
    <text evidence="1">The sequence shown here is derived from an EMBL/GenBank/DDBJ whole genome shotgun (WGS) entry which is preliminary data.</text>
</comment>
<reference evidence="1 2" key="1">
    <citation type="submission" date="2021-04" db="EMBL/GenBank/DDBJ databases">
        <title>Draft genome sequence of Paenibacillus cisolokensis, LC2-13A.</title>
        <authorList>
            <person name="Uke A."/>
            <person name="Chhe C."/>
            <person name="Baramee S."/>
            <person name="Kosugi A."/>
        </authorList>
    </citation>
    <scope>NUCLEOTIDE SEQUENCE [LARGE SCALE GENOMIC DNA]</scope>
    <source>
        <strain evidence="1 2">LC2-13A</strain>
    </source>
</reference>
<evidence type="ECO:0000313" key="2">
    <source>
        <dbReference type="Proteomes" id="UP000680304"/>
    </source>
</evidence>
<organism evidence="1 2">
    <name type="scientific">Paenibacillus cisolokensis</name>
    <dbReference type="NCBI Taxonomy" id="1658519"/>
    <lineage>
        <taxon>Bacteria</taxon>
        <taxon>Bacillati</taxon>
        <taxon>Bacillota</taxon>
        <taxon>Bacilli</taxon>
        <taxon>Bacillales</taxon>
        <taxon>Paenibacillaceae</taxon>
        <taxon>Paenibacillus</taxon>
    </lineage>
</organism>
<name>A0ABQ4N774_9BACL</name>
<dbReference type="InterPro" id="IPR051454">
    <property type="entry name" value="RNA/ubiquinone_mod_enzymes"/>
</dbReference>
<dbReference type="Proteomes" id="UP000680304">
    <property type="component" value="Unassembled WGS sequence"/>
</dbReference>
<evidence type="ECO:0000313" key="1">
    <source>
        <dbReference type="EMBL" id="GIQ64045.1"/>
    </source>
</evidence>
<evidence type="ECO:0008006" key="3">
    <source>
        <dbReference type="Google" id="ProtNLM"/>
    </source>
</evidence>
<dbReference type="EMBL" id="BOVJ01000079">
    <property type="protein sequence ID" value="GIQ64045.1"/>
    <property type="molecule type" value="Genomic_DNA"/>
</dbReference>
<keyword evidence="2" id="KW-1185">Reference proteome</keyword>
<dbReference type="Pfam" id="PF01136">
    <property type="entry name" value="Peptidase_U32"/>
    <property type="match status" value="1"/>
</dbReference>
<proteinExistence type="predicted"/>
<dbReference type="PANTHER" id="PTHR30217">
    <property type="entry name" value="PEPTIDASE U32 FAMILY"/>
    <property type="match status" value="1"/>
</dbReference>
<accession>A0ABQ4N774</accession>
<protein>
    <recommendedName>
        <fullName evidence="3">Peptidase U32</fullName>
    </recommendedName>
</protein>
<sequence>MRNKPELLATASSLEEMKVLLAAGADAFAIGESRYGLRLPGEFGLPAMAEAVRLAHAHGAKIYAVVNNIMDNHRAEELPAYIRGVAETGADAVVFGDPAVLMAVRSEAPHLKLHWNAEMTSTNYASANYWGRFGATRVVLARELNLEQVKELKARTSLEVQVQVHGMTNIYHSRRELVGSYLDHRGAHRAVPVSADAGLYLTEEERAGEMYPIYEDANGTHMMSADDICMIEDLHELLAAGIDSLRIEGLMKSVAYNETVVRSYRAAIDAYAANPDEYVFREEWLDAIRAVQPPGRELSFGFFTRNKCIEASERKCLTSDNDDEAAAEGQAASARQTRTARTRGQSGETEVCCPLRRGRRLYRRAKIRLAFQCRQLQPRGDEGGRRICPPLRRKIVRGYQYLCA</sequence>